<dbReference type="SUPFAM" id="SSF51905">
    <property type="entry name" value="FAD/NAD(P)-binding domain"/>
    <property type="match status" value="1"/>
</dbReference>
<dbReference type="EMBL" id="PGFF01000001">
    <property type="protein sequence ID" value="PJJ71843.1"/>
    <property type="molecule type" value="Genomic_DNA"/>
</dbReference>
<dbReference type="Gene3D" id="3.50.50.60">
    <property type="entry name" value="FAD/NAD(P)-binding domain"/>
    <property type="match status" value="1"/>
</dbReference>
<dbReference type="OrthoDB" id="833207at2"/>
<keyword evidence="2" id="KW-1185">Reference proteome</keyword>
<reference evidence="1 2" key="1">
    <citation type="submission" date="2017-11" db="EMBL/GenBank/DDBJ databases">
        <title>Genomic Encyclopedia of Archaeal and Bacterial Type Strains, Phase II (KMG-II): From Individual Species to Whole Genera.</title>
        <authorList>
            <person name="Goeker M."/>
        </authorList>
    </citation>
    <scope>NUCLEOTIDE SEQUENCE [LARGE SCALE GENOMIC DNA]</scope>
    <source>
        <strain evidence="1 2">DSM 27393</strain>
    </source>
</reference>
<gene>
    <name evidence="1" type="ORF">CLV46_1396</name>
</gene>
<comment type="caution">
    <text evidence="1">The sequence shown here is derived from an EMBL/GenBank/DDBJ whole genome shotgun (WGS) entry which is preliminary data.</text>
</comment>
<dbReference type="PRINTS" id="PR00419">
    <property type="entry name" value="ADXRDTASE"/>
</dbReference>
<dbReference type="Pfam" id="PF13450">
    <property type="entry name" value="NAD_binding_8"/>
    <property type="match status" value="1"/>
</dbReference>
<dbReference type="InterPro" id="IPR036188">
    <property type="entry name" value="FAD/NAD-bd_sf"/>
</dbReference>
<dbReference type="Proteomes" id="UP000228758">
    <property type="component" value="Unassembled WGS sequence"/>
</dbReference>
<sequence length="475" mass="50534">MSTPDAVVVGAGPNGLAAAVTLARRGLHVRVYERASTAGGGTRTLELTLPGFRHDWGSAVHPMAFASPFFRRLGIRDRVEFVTPEVSYAHPLDGARAGLAYRDLDRAADVLGVDGAAWRNLFAPLVRAVRGMTEFVGGPVLRVPRHPVTAVRFGLRALEQGGPWWNARWRDEVAPALLTGVFAHTIRPLPNLAPAAAGLVLGVHAHAEGWPVPVGGSQAIADALLGELLARGGELVLDHEVSTLEELPPSRVTLLDLSPRAFVRLAGDRLSPAAAAPYRRFRYGNGVAKVDYALSGPVPWAAAGVDRTATVHLGGSRAEIAASEREVFRGRHPESPYVLVSQPTLFDRTRAPEGRHTLWAYTHVPAGSTVDREDAVTAQIERFAPGFRDLVLATSSRTAADLERENPNYVGGDIAAGDVSLAQLLARPVAASDPWRTPVDGVYLCSSSTAPGPGVHGLAGWHAARAALRREFGGL</sequence>
<dbReference type="PANTHER" id="PTHR10668">
    <property type="entry name" value="PHYTOENE DEHYDROGENASE"/>
    <property type="match status" value="1"/>
</dbReference>
<organism evidence="1 2">
    <name type="scientific">Diaminobutyricimonas aerilata</name>
    <dbReference type="NCBI Taxonomy" id="1162967"/>
    <lineage>
        <taxon>Bacteria</taxon>
        <taxon>Bacillati</taxon>
        <taxon>Actinomycetota</taxon>
        <taxon>Actinomycetes</taxon>
        <taxon>Micrococcales</taxon>
        <taxon>Microbacteriaceae</taxon>
        <taxon>Diaminobutyricimonas</taxon>
    </lineage>
</organism>
<protein>
    <submittedName>
        <fullName evidence="1">Phytoene dehydrogenase-like protein</fullName>
    </submittedName>
</protein>
<name>A0A2M9CIV1_9MICO</name>
<proteinExistence type="predicted"/>
<dbReference type="AlphaFoldDB" id="A0A2M9CIV1"/>
<dbReference type="RefSeq" id="WP_100364100.1">
    <property type="nucleotide sequence ID" value="NZ_PGFF01000001.1"/>
</dbReference>
<accession>A0A2M9CIV1</accession>
<dbReference type="Gene3D" id="3.90.660.50">
    <property type="match status" value="1"/>
</dbReference>
<evidence type="ECO:0000313" key="1">
    <source>
        <dbReference type="EMBL" id="PJJ71843.1"/>
    </source>
</evidence>
<dbReference type="PANTHER" id="PTHR10668:SF105">
    <property type="entry name" value="DEHYDROGENASE-RELATED"/>
    <property type="match status" value="1"/>
</dbReference>
<evidence type="ECO:0000313" key="2">
    <source>
        <dbReference type="Proteomes" id="UP000228758"/>
    </source>
</evidence>